<protein>
    <submittedName>
        <fullName evidence="4">Response regulator</fullName>
    </submittedName>
</protein>
<dbReference type="InterPro" id="IPR011006">
    <property type="entry name" value="CheY-like_superfamily"/>
</dbReference>
<gene>
    <name evidence="4" type="primary">cheY40H-2</name>
    <name evidence="4" type="ORF">KSB_40930</name>
</gene>
<sequence length="119" mass="13442">MIEPKRIVIADDDRFILEAMTMILEDEGYIVETVRNGAEVEKHLDAGVGVLLLDVRMSGMDGSELCKHFKSQPATRHIPVILFSANRETQHIAQEAGADDFLVKPFELSLLLEKLQQYM</sequence>
<organism evidence="4 5">
    <name type="scientific">Ktedonobacter robiniae</name>
    <dbReference type="NCBI Taxonomy" id="2778365"/>
    <lineage>
        <taxon>Bacteria</taxon>
        <taxon>Bacillati</taxon>
        <taxon>Chloroflexota</taxon>
        <taxon>Ktedonobacteria</taxon>
        <taxon>Ktedonobacterales</taxon>
        <taxon>Ktedonobacteraceae</taxon>
        <taxon>Ktedonobacter</taxon>
    </lineage>
</organism>
<dbReference type="Proteomes" id="UP000654345">
    <property type="component" value="Unassembled WGS sequence"/>
</dbReference>
<dbReference type="Pfam" id="PF00072">
    <property type="entry name" value="Response_reg"/>
    <property type="match status" value="1"/>
</dbReference>
<evidence type="ECO:0000259" key="3">
    <source>
        <dbReference type="PROSITE" id="PS50110"/>
    </source>
</evidence>
<keyword evidence="5" id="KW-1185">Reference proteome</keyword>
<dbReference type="InterPro" id="IPR001789">
    <property type="entry name" value="Sig_transdc_resp-reg_receiver"/>
</dbReference>
<dbReference type="InterPro" id="IPR050595">
    <property type="entry name" value="Bact_response_regulator"/>
</dbReference>
<dbReference type="PANTHER" id="PTHR44591:SF3">
    <property type="entry name" value="RESPONSE REGULATORY DOMAIN-CONTAINING PROTEIN"/>
    <property type="match status" value="1"/>
</dbReference>
<reference evidence="4 5" key="1">
    <citation type="journal article" date="2021" name="Int. J. Syst. Evol. Microbiol.">
        <title>Reticulibacter mediterranei gen. nov., sp. nov., within the new family Reticulibacteraceae fam. nov., and Ktedonospora formicarum gen. nov., sp. nov., Ktedonobacter robiniae sp. nov., Dictyobacter formicarum sp. nov. and Dictyobacter arantiisoli sp. nov., belonging to the class Ktedonobacteria.</title>
        <authorList>
            <person name="Yabe S."/>
            <person name="Zheng Y."/>
            <person name="Wang C.M."/>
            <person name="Sakai Y."/>
            <person name="Abe K."/>
            <person name="Yokota A."/>
            <person name="Donadio S."/>
            <person name="Cavaletti L."/>
            <person name="Monciardini P."/>
        </authorList>
    </citation>
    <scope>NUCLEOTIDE SEQUENCE [LARGE SCALE GENOMIC DNA]</scope>
    <source>
        <strain evidence="4 5">SOSP1-30</strain>
    </source>
</reference>
<accession>A0ABQ3US47</accession>
<dbReference type="PROSITE" id="PS50110">
    <property type="entry name" value="RESPONSE_REGULATORY"/>
    <property type="match status" value="1"/>
</dbReference>
<dbReference type="Gene3D" id="3.40.50.2300">
    <property type="match status" value="1"/>
</dbReference>
<dbReference type="EMBL" id="BNJG01000001">
    <property type="protein sequence ID" value="GHO55618.1"/>
    <property type="molecule type" value="Genomic_DNA"/>
</dbReference>
<evidence type="ECO:0000256" key="1">
    <source>
        <dbReference type="ARBA" id="ARBA00022553"/>
    </source>
</evidence>
<evidence type="ECO:0000256" key="2">
    <source>
        <dbReference type="PROSITE-ProRule" id="PRU00169"/>
    </source>
</evidence>
<dbReference type="SUPFAM" id="SSF52172">
    <property type="entry name" value="CheY-like"/>
    <property type="match status" value="1"/>
</dbReference>
<dbReference type="SMART" id="SM00448">
    <property type="entry name" value="REC"/>
    <property type="match status" value="1"/>
</dbReference>
<dbReference type="CDD" id="cd00156">
    <property type="entry name" value="REC"/>
    <property type="match status" value="1"/>
</dbReference>
<feature type="domain" description="Response regulatory" evidence="3">
    <location>
        <begin position="6"/>
        <end position="119"/>
    </location>
</feature>
<evidence type="ECO:0000313" key="5">
    <source>
        <dbReference type="Proteomes" id="UP000654345"/>
    </source>
</evidence>
<feature type="modified residue" description="4-aspartylphosphate" evidence="2">
    <location>
        <position position="54"/>
    </location>
</feature>
<dbReference type="PANTHER" id="PTHR44591">
    <property type="entry name" value="STRESS RESPONSE REGULATOR PROTEIN 1"/>
    <property type="match status" value="1"/>
</dbReference>
<comment type="caution">
    <text evidence="4">The sequence shown here is derived from an EMBL/GenBank/DDBJ whole genome shotgun (WGS) entry which is preliminary data.</text>
</comment>
<keyword evidence="1 2" id="KW-0597">Phosphoprotein</keyword>
<evidence type="ECO:0000313" key="4">
    <source>
        <dbReference type="EMBL" id="GHO55618.1"/>
    </source>
</evidence>
<dbReference type="RefSeq" id="WP_201372193.1">
    <property type="nucleotide sequence ID" value="NZ_BNJG01000001.1"/>
</dbReference>
<proteinExistence type="predicted"/>
<name>A0ABQ3US47_9CHLR</name>